<evidence type="ECO:0000313" key="4">
    <source>
        <dbReference type="Proteomes" id="UP001175271"/>
    </source>
</evidence>
<keyword evidence="2" id="KW-0472">Membrane</keyword>
<organism evidence="3 4">
    <name type="scientific">Steinernema hermaphroditum</name>
    <dbReference type="NCBI Taxonomy" id="289476"/>
    <lineage>
        <taxon>Eukaryota</taxon>
        <taxon>Metazoa</taxon>
        <taxon>Ecdysozoa</taxon>
        <taxon>Nematoda</taxon>
        <taxon>Chromadorea</taxon>
        <taxon>Rhabditida</taxon>
        <taxon>Tylenchina</taxon>
        <taxon>Panagrolaimomorpha</taxon>
        <taxon>Strongyloidoidea</taxon>
        <taxon>Steinernematidae</taxon>
        <taxon>Steinernema</taxon>
    </lineage>
</organism>
<dbReference type="Proteomes" id="UP001175271">
    <property type="component" value="Unassembled WGS sequence"/>
</dbReference>
<feature type="compositionally biased region" description="Basic and acidic residues" evidence="1">
    <location>
        <begin position="1"/>
        <end position="16"/>
    </location>
</feature>
<evidence type="ECO:0000313" key="3">
    <source>
        <dbReference type="EMBL" id="KAK0422388.1"/>
    </source>
</evidence>
<keyword evidence="4" id="KW-1185">Reference proteome</keyword>
<feature type="region of interest" description="Disordered" evidence="1">
    <location>
        <begin position="1"/>
        <end position="26"/>
    </location>
</feature>
<feature type="region of interest" description="Disordered" evidence="1">
    <location>
        <begin position="46"/>
        <end position="65"/>
    </location>
</feature>
<proteinExistence type="predicted"/>
<accession>A0AA39M6A8</accession>
<protein>
    <submittedName>
        <fullName evidence="3">Uncharacterized protein</fullName>
    </submittedName>
</protein>
<keyword evidence="2" id="KW-1133">Transmembrane helix</keyword>
<keyword evidence="2" id="KW-0812">Transmembrane</keyword>
<evidence type="ECO:0000256" key="1">
    <source>
        <dbReference type="SAM" id="MobiDB-lite"/>
    </source>
</evidence>
<comment type="caution">
    <text evidence="3">The sequence shown here is derived from an EMBL/GenBank/DDBJ whole genome shotgun (WGS) entry which is preliminary data.</text>
</comment>
<gene>
    <name evidence="3" type="ORF">QR680_007540</name>
</gene>
<name>A0AA39M6A8_9BILA</name>
<dbReference type="AlphaFoldDB" id="A0AA39M6A8"/>
<sequence length="162" mass="17604">MHKTHKEDCASERSLDVENTPDSTRSLSHFGSVYELRHMDSMEHVVQSESDSHRNALPPSKKKPRVAMQLASGQGVLHRSSVNADFEAGCDECSGMSRFQIGACAIFATILLYAVMMVIVYVTYDGPETFVDPSVGAESTTVPKAATGGWQEHGYVGPLLIA</sequence>
<feature type="transmembrane region" description="Helical" evidence="2">
    <location>
        <begin position="104"/>
        <end position="124"/>
    </location>
</feature>
<evidence type="ECO:0000256" key="2">
    <source>
        <dbReference type="SAM" id="Phobius"/>
    </source>
</evidence>
<dbReference type="EMBL" id="JAUCMV010000001">
    <property type="protein sequence ID" value="KAK0422388.1"/>
    <property type="molecule type" value="Genomic_DNA"/>
</dbReference>
<reference evidence="3" key="1">
    <citation type="submission" date="2023-06" db="EMBL/GenBank/DDBJ databases">
        <title>Genomic analysis of the entomopathogenic nematode Steinernema hermaphroditum.</title>
        <authorList>
            <person name="Schwarz E.M."/>
            <person name="Heppert J.K."/>
            <person name="Baniya A."/>
            <person name="Schwartz H.T."/>
            <person name="Tan C.-H."/>
            <person name="Antoshechkin I."/>
            <person name="Sternberg P.W."/>
            <person name="Goodrich-Blair H."/>
            <person name="Dillman A.R."/>
        </authorList>
    </citation>
    <scope>NUCLEOTIDE SEQUENCE</scope>
    <source>
        <strain evidence="3">PS9179</strain>
        <tissue evidence="3">Whole animal</tissue>
    </source>
</reference>